<dbReference type="GeneID" id="8855837"/>
<evidence type="ECO:0000313" key="1">
    <source>
        <dbReference type="EMBL" id="EFC40177.1"/>
    </source>
</evidence>
<proteinExistence type="predicted"/>
<keyword evidence="2" id="KW-1185">Reference proteome</keyword>
<dbReference type="OrthoDB" id="10256199at2759"/>
<dbReference type="EMBL" id="GG738894">
    <property type="protein sequence ID" value="EFC40177.1"/>
    <property type="molecule type" value="Genomic_DNA"/>
</dbReference>
<dbReference type="OMA" id="GFSCAPH"/>
<organism evidence="2">
    <name type="scientific">Naegleria gruberi</name>
    <name type="common">Amoeba</name>
    <dbReference type="NCBI Taxonomy" id="5762"/>
    <lineage>
        <taxon>Eukaryota</taxon>
        <taxon>Discoba</taxon>
        <taxon>Heterolobosea</taxon>
        <taxon>Tetramitia</taxon>
        <taxon>Eutetramitia</taxon>
        <taxon>Vahlkampfiidae</taxon>
        <taxon>Naegleria</taxon>
    </lineage>
</organism>
<evidence type="ECO:0000313" key="2">
    <source>
        <dbReference type="Proteomes" id="UP000006671"/>
    </source>
</evidence>
<dbReference type="AlphaFoldDB" id="D2VSU3"/>
<protein>
    <submittedName>
        <fullName evidence="1">Predicted protein</fullName>
    </submittedName>
</protein>
<gene>
    <name evidence="1" type="ORF">NAEGRDRAFT_72062</name>
</gene>
<accession>D2VSU3</accession>
<reference evidence="1 2" key="1">
    <citation type="journal article" date="2010" name="Cell">
        <title>The genome of Naegleria gruberi illuminates early eukaryotic versatility.</title>
        <authorList>
            <person name="Fritz-Laylin L.K."/>
            <person name="Prochnik S.E."/>
            <person name="Ginger M.L."/>
            <person name="Dacks J.B."/>
            <person name="Carpenter M.L."/>
            <person name="Field M.C."/>
            <person name="Kuo A."/>
            <person name="Paredez A."/>
            <person name="Chapman J."/>
            <person name="Pham J."/>
            <person name="Shu S."/>
            <person name="Neupane R."/>
            <person name="Cipriano M."/>
            <person name="Mancuso J."/>
            <person name="Tu H."/>
            <person name="Salamov A."/>
            <person name="Lindquist E."/>
            <person name="Shapiro H."/>
            <person name="Lucas S."/>
            <person name="Grigoriev I.V."/>
            <person name="Cande W.Z."/>
            <person name="Fulton C."/>
            <person name="Rokhsar D.S."/>
            <person name="Dawson S.C."/>
        </authorList>
    </citation>
    <scope>NUCLEOTIDE SEQUENCE [LARGE SCALE GENOMIC DNA]</scope>
    <source>
        <strain evidence="1 2">NEG-M</strain>
    </source>
</reference>
<dbReference type="InParanoid" id="D2VSU3"/>
<name>D2VSU3_NAEGR</name>
<dbReference type="VEuPathDB" id="AmoebaDB:NAEGRDRAFT_72062"/>
<sequence>MLSRIGRISLGGAFSSWKVNNYQHHGKILRKNLMMNNSSIILNKKQFSTCLIPRVNDLSKFETDIHNFFLKRNQIMENENLKQHYESVVLSLLDCPTDIKYNKSTYFVAGFIMECIQILNLEKDRQYLLLKAIDILNAGKYTTEMEISQKNALLVQIATTLHDVDMMKKAFDNYFKFIKTQLVEYKKTKKPIQIALDDLAVGFSCAPHVGAYAEMALLGDLIVDVFNAPHVLEFFNDQANSEQQTDYSAIYKLLKAYPVPNEPIQSFDICKFKPTSCVFKMQSMVCSINSDKEESIPNDFDPIPLDSDQLLEIHQWGNVVLWFHHIVLSGIIGDNKIFLYGYADIEGMDEKNNGSPTTNSLLSQISQAITDEEMKTKITKLLEEGKETDAETVENCTLESQFQLESIDDDTNSDTDITHWKGIHKKTITEKRTSGDVIRIITTYSVDLSMVELK</sequence>
<dbReference type="RefSeq" id="XP_002672921.1">
    <property type="nucleotide sequence ID" value="XM_002672875.1"/>
</dbReference>
<dbReference type="Proteomes" id="UP000006671">
    <property type="component" value="Unassembled WGS sequence"/>
</dbReference>
<dbReference type="KEGG" id="ngr:NAEGRDRAFT_72062"/>